<reference evidence="2" key="1">
    <citation type="submission" date="2020-06" db="EMBL/GenBank/DDBJ databases">
        <authorList>
            <consortium name="Plant Systems Biology data submission"/>
        </authorList>
    </citation>
    <scope>NUCLEOTIDE SEQUENCE</scope>
    <source>
        <strain evidence="2">D6</strain>
    </source>
</reference>
<proteinExistence type="predicted"/>
<feature type="region of interest" description="Disordered" evidence="1">
    <location>
        <begin position="1"/>
        <end position="104"/>
    </location>
</feature>
<protein>
    <submittedName>
        <fullName evidence="2">Uncharacterized protein</fullName>
    </submittedName>
</protein>
<evidence type="ECO:0000313" key="3">
    <source>
        <dbReference type="Proteomes" id="UP001153069"/>
    </source>
</evidence>
<evidence type="ECO:0000313" key="2">
    <source>
        <dbReference type="EMBL" id="CAB9529283.1"/>
    </source>
</evidence>
<comment type="caution">
    <text evidence="2">The sequence shown here is derived from an EMBL/GenBank/DDBJ whole genome shotgun (WGS) entry which is preliminary data.</text>
</comment>
<organism evidence="2 3">
    <name type="scientific">Seminavis robusta</name>
    <dbReference type="NCBI Taxonomy" id="568900"/>
    <lineage>
        <taxon>Eukaryota</taxon>
        <taxon>Sar</taxon>
        <taxon>Stramenopiles</taxon>
        <taxon>Ochrophyta</taxon>
        <taxon>Bacillariophyta</taxon>
        <taxon>Bacillariophyceae</taxon>
        <taxon>Bacillariophycidae</taxon>
        <taxon>Naviculales</taxon>
        <taxon>Naviculaceae</taxon>
        <taxon>Seminavis</taxon>
    </lineage>
</organism>
<gene>
    <name evidence="2" type="ORF">SEMRO_2451_G328100.1</name>
</gene>
<sequence length="131" mass="14116">MPGGAAASTRMTVAARGRGGVPAASTGRRVRHSTSPKRRRANAKLYGRSKSPPDKETMKEQAAAEMRAALLTEPRSPRRLGVAPPAPEKSTDGLFRMEDDSSSSSNWALGWVEDATEAARSRTSFFSRRGK</sequence>
<dbReference type="EMBL" id="CAICTM010002449">
    <property type="protein sequence ID" value="CAB9529283.1"/>
    <property type="molecule type" value="Genomic_DNA"/>
</dbReference>
<name>A0A9N8HVX6_9STRA</name>
<evidence type="ECO:0000256" key="1">
    <source>
        <dbReference type="SAM" id="MobiDB-lite"/>
    </source>
</evidence>
<feature type="compositionally biased region" description="Basic and acidic residues" evidence="1">
    <location>
        <begin position="89"/>
        <end position="99"/>
    </location>
</feature>
<keyword evidence="3" id="KW-1185">Reference proteome</keyword>
<dbReference type="AlphaFoldDB" id="A0A9N8HVX6"/>
<feature type="compositionally biased region" description="Basic residues" evidence="1">
    <location>
        <begin position="28"/>
        <end position="42"/>
    </location>
</feature>
<accession>A0A9N8HVX6</accession>
<dbReference type="Proteomes" id="UP001153069">
    <property type="component" value="Unassembled WGS sequence"/>
</dbReference>
<feature type="compositionally biased region" description="Low complexity" evidence="1">
    <location>
        <begin position="13"/>
        <end position="24"/>
    </location>
</feature>